<comment type="subcellular location">
    <subcellularLocation>
        <location evidence="1 21">Membrane</location>
        <topology evidence="1 21">Multi-pass membrane protein</topology>
    </subcellularLocation>
</comment>
<evidence type="ECO:0000256" key="20">
    <source>
        <dbReference type="ARBA" id="ARBA00049617"/>
    </source>
</evidence>
<feature type="region of interest" description="Disordered" evidence="22">
    <location>
        <begin position="2085"/>
        <end position="2340"/>
    </location>
</feature>
<feature type="transmembrane region" description="Helical" evidence="23">
    <location>
        <begin position="917"/>
        <end position="946"/>
    </location>
</feature>
<feature type="compositionally biased region" description="Polar residues" evidence="22">
    <location>
        <begin position="1833"/>
        <end position="1842"/>
    </location>
</feature>
<evidence type="ECO:0000256" key="17">
    <source>
        <dbReference type="ARBA" id="ARBA00023180"/>
    </source>
</evidence>
<feature type="compositionally biased region" description="Polar residues" evidence="22">
    <location>
        <begin position="1850"/>
        <end position="1859"/>
    </location>
</feature>
<proteinExistence type="inferred from homology"/>
<feature type="compositionally biased region" description="Polar residues" evidence="22">
    <location>
        <begin position="605"/>
        <end position="617"/>
    </location>
</feature>
<dbReference type="InterPro" id="IPR014873">
    <property type="entry name" value="VDCC_a1su_IQ"/>
</dbReference>
<comment type="caution">
    <text evidence="25">The sequence shown here is derived from an EMBL/GenBank/DDBJ whole genome shotgun (WGS) entry which is preliminary data.</text>
</comment>
<feature type="transmembrane region" description="Helical" evidence="23">
    <location>
        <begin position="1493"/>
        <end position="1516"/>
    </location>
</feature>
<dbReference type="PANTHER" id="PTHR45628:SF6">
    <property type="entry name" value="VOLTAGE-DEPENDENT N-TYPE CALCIUM CHANNEL SUBUNIT ALPHA-1B"/>
    <property type="match status" value="1"/>
</dbReference>
<dbReference type="Gene3D" id="6.10.250.2180">
    <property type="match status" value="1"/>
</dbReference>
<evidence type="ECO:0000256" key="16">
    <source>
        <dbReference type="ARBA" id="ARBA00023157"/>
    </source>
</evidence>
<feature type="compositionally biased region" description="Basic and acidic residues" evidence="22">
    <location>
        <begin position="475"/>
        <end position="484"/>
    </location>
</feature>
<feature type="compositionally biased region" description="Low complexity" evidence="22">
    <location>
        <begin position="2245"/>
        <end position="2256"/>
    </location>
</feature>
<feature type="transmembrane region" description="Helical" evidence="23">
    <location>
        <begin position="1261"/>
        <end position="1284"/>
    </location>
</feature>
<dbReference type="SMART" id="SM01062">
    <property type="entry name" value="Ca_chan_IQ"/>
    <property type="match status" value="1"/>
</dbReference>
<dbReference type="Gene3D" id="6.10.250.2500">
    <property type="match status" value="1"/>
</dbReference>
<dbReference type="EMBL" id="JACTAM010000021">
    <property type="protein sequence ID" value="KAI2651485.1"/>
    <property type="molecule type" value="Genomic_DNA"/>
</dbReference>
<keyword evidence="17" id="KW-0325">Glycoprotein</keyword>
<evidence type="ECO:0000256" key="19">
    <source>
        <dbReference type="ARBA" id="ARBA00031096"/>
    </source>
</evidence>
<keyword evidence="8 23" id="KW-0812">Transmembrane</keyword>
<dbReference type="Pfam" id="PF16905">
    <property type="entry name" value="GPHH"/>
    <property type="match status" value="1"/>
</dbReference>
<evidence type="ECO:0000259" key="24">
    <source>
        <dbReference type="PROSITE" id="PS50222"/>
    </source>
</evidence>
<dbReference type="InterPro" id="IPR031649">
    <property type="entry name" value="GPHH_dom"/>
</dbReference>
<dbReference type="InterPro" id="IPR027359">
    <property type="entry name" value="Volt_channel_dom_sf"/>
</dbReference>
<evidence type="ECO:0000256" key="8">
    <source>
        <dbReference type="ARBA" id="ARBA00022692"/>
    </source>
</evidence>
<evidence type="ECO:0000256" key="11">
    <source>
        <dbReference type="ARBA" id="ARBA00022837"/>
    </source>
</evidence>
<comment type="similarity">
    <text evidence="2">Belongs to the calcium channel alpha-1 subunit (TC 1.A.1.11) family. CACNA1B subfamily.</text>
</comment>
<keyword evidence="14" id="KW-0406">Ion transport</keyword>
<evidence type="ECO:0000256" key="12">
    <source>
        <dbReference type="ARBA" id="ARBA00022882"/>
    </source>
</evidence>
<keyword evidence="26" id="KW-1185">Reference proteome</keyword>
<evidence type="ECO:0000256" key="9">
    <source>
        <dbReference type="ARBA" id="ARBA00022723"/>
    </source>
</evidence>
<evidence type="ECO:0000256" key="6">
    <source>
        <dbReference type="ARBA" id="ARBA00022568"/>
    </source>
</evidence>
<feature type="compositionally biased region" description="Basic and acidic residues" evidence="22">
    <location>
        <begin position="428"/>
        <end position="454"/>
    </location>
</feature>
<feature type="transmembrane region" description="Helical" evidence="23">
    <location>
        <begin position="1231"/>
        <end position="1249"/>
    </location>
</feature>
<feature type="domain" description="EF-hand" evidence="24">
    <location>
        <begin position="1611"/>
        <end position="1646"/>
    </location>
</feature>
<organism evidence="25 26">
    <name type="scientific">Labeo rohita</name>
    <name type="common">Indian major carp</name>
    <name type="synonym">Cyprinus rohita</name>
    <dbReference type="NCBI Taxonomy" id="84645"/>
    <lineage>
        <taxon>Eukaryota</taxon>
        <taxon>Metazoa</taxon>
        <taxon>Chordata</taxon>
        <taxon>Craniata</taxon>
        <taxon>Vertebrata</taxon>
        <taxon>Euteleostomi</taxon>
        <taxon>Actinopterygii</taxon>
        <taxon>Neopterygii</taxon>
        <taxon>Teleostei</taxon>
        <taxon>Ostariophysi</taxon>
        <taxon>Cypriniformes</taxon>
        <taxon>Cyprinidae</taxon>
        <taxon>Labeoninae</taxon>
        <taxon>Labeonini</taxon>
        <taxon>Labeo</taxon>
    </lineage>
</organism>
<evidence type="ECO:0000313" key="25">
    <source>
        <dbReference type="EMBL" id="KAI2651485.1"/>
    </source>
</evidence>
<feature type="compositionally biased region" description="Polar residues" evidence="22">
    <location>
        <begin position="2279"/>
        <end position="2292"/>
    </location>
</feature>
<gene>
    <name evidence="25" type="ORF">H4Q32_019590</name>
</gene>
<feature type="compositionally biased region" description="Polar residues" evidence="22">
    <location>
        <begin position="2215"/>
        <end position="2227"/>
    </location>
</feature>
<evidence type="ECO:0000256" key="21">
    <source>
        <dbReference type="RuleBase" id="RU003808"/>
    </source>
</evidence>
<keyword evidence="18" id="KW-0407">Ion channel</keyword>
<feature type="transmembrane region" description="Helical" evidence="23">
    <location>
        <begin position="1150"/>
        <end position="1175"/>
    </location>
</feature>
<feature type="compositionally biased region" description="Basic and acidic residues" evidence="22">
    <location>
        <begin position="2172"/>
        <end position="2184"/>
    </location>
</feature>
<feature type="compositionally biased region" description="Gly residues" evidence="22">
    <location>
        <begin position="544"/>
        <end position="556"/>
    </location>
</feature>
<evidence type="ECO:0000313" key="26">
    <source>
        <dbReference type="Proteomes" id="UP000830375"/>
    </source>
</evidence>
<evidence type="ECO:0000256" key="4">
    <source>
        <dbReference type="ARBA" id="ARBA00022448"/>
    </source>
</evidence>
<evidence type="ECO:0000256" key="3">
    <source>
        <dbReference type="ARBA" id="ARBA00016353"/>
    </source>
</evidence>
<evidence type="ECO:0000256" key="14">
    <source>
        <dbReference type="ARBA" id="ARBA00023065"/>
    </source>
</evidence>
<comment type="function">
    <text evidence="20">Voltage-sensitive calcium channels (VSCC) mediate the entry of calcium ions into excitable cells and are also involved in a variety of calcium-dependent processes, including muscle contraction, hormone or neurotransmitter release, gene expression, cell motility, cell division and cell death. This alpha-1B subunit gives rise to N-type calcium currents. N-type calcium channels belong to the 'high-voltage activated' (HVA) group. They are involved in pain signaling. Calcium channels containing alpha-1B subunit may play a role in directed migration of immature neurons. Mediates Ca(2+) release probability at hippocampal neuronal soma and synaptic terminals.</text>
</comment>
<name>A0ABQ8LLE2_LABRO</name>
<feature type="region of interest" description="Disordered" evidence="22">
    <location>
        <begin position="428"/>
        <end position="650"/>
    </location>
</feature>
<feature type="transmembrane region" description="Helical" evidence="23">
    <location>
        <begin position="257"/>
        <end position="279"/>
    </location>
</feature>
<keyword evidence="5" id="KW-0597">Phosphoprotein</keyword>
<keyword evidence="16" id="KW-1015">Disulfide bond</keyword>
<dbReference type="Gene3D" id="1.10.238.10">
    <property type="entry name" value="EF-hand"/>
    <property type="match status" value="1"/>
</dbReference>
<dbReference type="Pfam" id="PF08763">
    <property type="entry name" value="Ca_chan_IQ"/>
    <property type="match status" value="1"/>
</dbReference>
<feature type="transmembrane region" description="Helical" evidence="23">
    <location>
        <begin position="199"/>
        <end position="225"/>
    </location>
</feature>
<feature type="transmembrane region" description="Helical" evidence="23">
    <location>
        <begin position="1037"/>
        <end position="1059"/>
    </location>
</feature>
<accession>A0ABQ8LLE2</accession>
<keyword evidence="15 23" id="KW-0472">Membrane</keyword>
<feature type="region of interest" description="Disordered" evidence="22">
    <location>
        <begin position="1814"/>
        <end position="1907"/>
    </location>
</feature>
<keyword evidence="7 21" id="KW-0107">Calcium channel</keyword>
<evidence type="ECO:0000256" key="7">
    <source>
        <dbReference type="ARBA" id="ARBA00022673"/>
    </source>
</evidence>
<feature type="compositionally biased region" description="Basic and acidic residues" evidence="22">
    <location>
        <begin position="618"/>
        <end position="628"/>
    </location>
</feature>
<keyword evidence="6 21" id="KW-0109">Calcium transport</keyword>
<protein>
    <recommendedName>
        <fullName evidence="3">Voltage-dependent N-type calcium channel subunit alpha-1B</fullName>
    </recommendedName>
    <alternativeName>
        <fullName evidence="19">Voltage-gated calcium channel subunit alpha Cav2.2</fullName>
    </alternativeName>
</protein>
<feature type="compositionally biased region" description="Basic residues" evidence="22">
    <location>
        <begin position="2130"/>
        <end position="2151"/>
    </location>
</feature>
<evidence type="ECO:0000256" key="23">
    <source>
        <dbReference type="SAM" id="Phobius"/>
    </source>
</evidence>
<dbReference type="PANTHER" id="PTHR45628">
    <property type="entry name" value="VOLTAGE-DEPENDENT CALCIUM CHANNEL TYPE A SUBUNIT ALPHA-1"/>
    <property type="match status" value="1"/>
</dbReference>
<dbReference type="InterPro" id="IPR005821">
    <property type="entry name" value="Ion_trans_dom"/>
</dbReference>
<evidence type="ECO:0000256" key="2">
    <source>
        <dbReference type="ARBA" id="ARBA00005685"/>
    </source>
</evidence>
<dbReference type="InterPro" id="IPR002077">
    <property type="entry name" value="VDCCAlpha1"/>
</dbReference>
<dbReference type="PRINTS" id="PR00167">
    <property type="entry name" value="CACHANNEL"/>
</dbReference>
<keyword evidence="4" id="KW-0813">Transport</keyword>
<dbReference type="Pfam" id="PF00520">
    <property type="entry name" value="Ion_trans"/>
    <property type="match status" value="5"/>
</dbReference>
<keyword evidence="12 21" id="KW-0851">Voltage-gated channel</keyword>
<evidence type="ECO:0000256" key="13">
    <source>
        <dbReference type="ARBA" id="ARBA00022989"/>
    </source>
</evidence>
<feature type="compositionally biased region" description="Basic and acidic residues" evidence="22">
    <location>
        <begin position="557"/>
        <end position="574"/>
    </location>
</feature>
<dbReference type="PROSITE" id="PS50222">
    <property type="entry name" value="EF_HAND_2"/>
    <property type="match status" value="1"/>
</dbReference>
<evidence type="ECO:0000256" key="10">
    <source>
        <dbReference type="ARBA" id="ARBA00022737"/>
    </source>
</evidence>
<feature type="transmembrane region" description="Helical" evidence="23">
    <location>
        <begin position="335"/>
        <end position="357"/>
    </location>
</feature>
<evidence type="ECO:0000256" key="15">
    <source>
        <dbReference type="ARBA" id="ARBA00023136"/>
    </source>
</evidence>
<evidence type="ECO:0000256" key="18">
    <source>
        <dbReference type="ARBA" id="ARBA00023303"/>
    </source>
</evidence>
<dbReference type="Gene3D" id="1.10.287.70">
    <property type="match status" value="3"/>
</dbReference>
<feature type="transmembrane region" description="Helical" evidence="23">
    <location>
        <begin position="1661"/>
        <end position="1680"/>
    </location>
</feature>
<dbReference type="Proteomes" id="UP000830375">
    <property type="component" value="Unassembled WGS sequence"/>
</dbReference>
<dbReference type="SUPFAM" id="SSF81324">
    <property type="entry name" value="Voltage-gated potassium channels"/>
    <property type="match status" value="4"/>
</dbReference>
<evidence type="ECO:0000256" key="22">
    <source>
        <dbReference type="SAM" id="MobiDB-lite"/>
    </source>
</evidence>
<dbReference type="Gene3D" id="1.20.120.350">
    <property type="entry name" value="Voltage-gated potassium channels. Chain C"/>
    <property type="match status" value="3"/>
</dbReference>
<keyword evidence="13 23" id="KW-1133">Transmembrane helix</keyword>
<feature type="compositionally biased region" description="Polar residues" evidence="22">
    <location>
        <begin position="2368"/>
        <end position="2387"/>
    </location>
</feature>
<evidence type="ECO:0000256" key="1">
    <source>
        <dbReference type="ARBA" id="ARBA00004141"/>
    </source>
</evidence>
<feature type="region of interest" description="Disordered" evidence="22">
    <location>
        <begin position="2368"/>
        <end position="2419"/>
    </location>
</feature>
<keyword evidence="11 21" id="KW-0106">Calcium</keyword>
<sequence length="2419" mass="273252">MEATVFHHHFLYLLKKFCDLCAANVLFPGNATTSLGEFAKERERVEKRQEFLKLRRQQQIERELTGYLEWICKAEEVLLAEEDQNAEEKSPLDGAWYRRKQNNPVLKRTKSRKGRNDLISAEEGEEHFTDISSVAPPGSPFARASLKSSKNDSSSYFRRKEKRIRFFIRRMVKAQKMTLKMYGLGPRNYFHSSFNCFDFGVIVGSIFEVVWAAIQPGASFGISVLRALRLLRIFKVTKYWNSLRNLVVSLLNSMKSIISLLFLLFLFIVVFALLGMQLFGGQFNFEDETPTTNFDSFPAAIMTVFQILTGEDWNAVMYHGIESQGGVRGGMFSSVYFIVLTLFGNYTLLNVFLAIAVDNLANAQELTKVNVLPSLSKEQQRSLQKMSIWEQRTTQLRRHNLRNSSEALYNELEPEERLRVSSALHLRPDMKAHHDRPLVVEHRDGTAENSRTDGDGDTPDCQPSSGHPRKHHRCRGENGDAGEGRHHRHHSRNREHQGGLEHSSNQDGGHRNHHTAGSPEEGIGMGEREHRHHHSRRSREVNGNGNGNGTIGNGGRGEGRIRGHREGEGGNGERRRQRPRGKAQSTLDGEDCRENGGKHRGRPTGTDSLATSPLQSPSEEKPEDKDNLKNSTRMGPTGINIPVTITAPPGETTVIPMNNIDGDSLLLNEEKKDLDELNQNAPKHILPYSSMFVFGPNNPVRRLCHYVVNLRYFEMCILTVITMSSIALAAEDPVQANAPRNDVLKYLDYVFTGVFTFEMVIKGPVEHTRLHRSHRRSGGLRLLVSGFFCISVRVKQTERSEEQTLSRADAQLSLSTSTVDRRTLGCFKIAEKEWLIASLCPVGSHLVFSFSIHLSFPLCLSLSLSLSALSFFLACVAFRSFMGYAFVITRFLCICLKIYKQTVTDNPSLHHVFDYCYVLLCPGVALMLFNLSLLFVLLQCFFSIAAKRDQHLNMTWPPVVFTKRPSLQTMDCFFVSFSEISHFKLIYHQSQRGTKGKDINTIKSLRVLRVLRPLKTIKRLPKLKAVFDCVVNSLKNVLNILIVYILFMFIFAVIAVQLFKGKFFHCTDESKALEKDCRGQFLEYGSDGVAMTQPREWKKYDFHYDNVLWAFLTLFTVSTGEGWPTVLKHSVDATYEDQGPSPGYRMETSIFYVVYFIVFPFFFVNIFVALIIITFQEQGDKAMSECSLEKNERACIDFAINAKPLTRYMPQDKQSYQYKIWKFVVSTPFEYSILTMIAVNTVVLMMKFHGAPKPYEDMLKWLNIIFTALFTLECILKVIAFGPLNYLKEAWNIFDFVTVLGSITDILVTEIKPLIIQPVIRANHLLKMTLRRSPSMSFDSRVSACQRWTPASPNDFTVTLISMLNLCWHLSPSFPQRTAQTVSGFIAPALPVSVQTSPPVKHLYANLECSPLYLLRSDSVQSSTMLRCEGFVVVVVFGISSDASLISLSACIQDKRINLSFLRLFRAARLIKLLRQGYTIRILLWTFVQSFKALPYVCLLIAMLFFIYAIIGMQVFGNIMLSEESAINIHNNFQTFFQALMLLFRSATGEAWHEIMLSCLSERPCDHDSGYTGKECGSDFAYFYFMLNLFVAVIMDNFEYLTRDASILGPHHLDEFIRVWAEYDPAACGRISYLDMYEMLRHMSPPLGLGKKCPPRIAYKLVSMLSFLTVWLLSFLKVIADFIKTQEKQPINTAFHCQLTIMCDINHMLSVSVAAQRLVRMNMPIAEDNTVHFTSTLMALIRTALEIKLASGVLAQRLCDAELRKEINRIWSNLSTKTVDLLVTPHKHNELTVGKVYAALMIFDYYKQNRAKRLQQQQAAPGTQQPLVPKALPSSQSDTTPQPDAPPTSFHLTNGDAVQSQSSAMSKSLSGDISQEVAQEANRRPVQRGQSEDVPNTYRSQNDSDVGGYLVLEGHGRAASMPRLNAGFQRQLEDDCPQIEGRRVNGQLYERMDEWSLELCALLSSPMCPLPLPVQQRSHLRHTAGTYLAISDRCLAMDSSCSNYSSRPVHVYSKRRFDDSIRTAECLHRACRCSTVLRCVRVRRSGLNVALQWNTVLDLCPLLHFFVFHTLTHFISTTQPIADVSPMRRSTSSLTPQRGVREVNLSDYDLERPKLAPGQTLAQERERERAHHHHHHHHHRCQRRRDKKHKSLDRAISEEQPPPAADPNTESLPRERARERDRGRSHERKHHSSSAVERKQRYYSCDRYGSHEQGHSVSAGPSRSTSPGEPHDPNRLKQGINTAKGTSVVHTSGTSTPCRGRRQLPQTPLTPRPAVAYKTANSSPVQLNTAQSAGPCPTRLSRGLSEHDALLSGSTHRQSPVPVTRIGSDPNLGPLQQDSNLSEADDFHDALSTYGTGRSPRTAASFVHTSSGAAPTSTLLSRSQSGVPNGYHYSLGVNAAPGSSRASGSYQETERDDWC</sequence>
<evidence type="ECO:0000256" key="5">
    <source>
        <dbReference type="ARBA" id="ARBA00022553"/>
    </source>
</evidence>
<feature type="compositionally biased region" description="Low complexity" evidence="22">
    <location>
        <begin position="1860"/>
        <end position="1870"/>
    </location>
</feature>
<feature type="compositionally biased region" description="Low complexity" evidence="22">
    <location>
        <begin position="1815"/>
        <end position="1826"/>
    </location>
</feature>
<feature type="transmembrane region" description="Helical" evidence="23">
    <location>
        <begin position="868"/>
        <end position="896"/>
    </location>
</feature>
<keyword evidence="9" id="KW-0479">Metal-binding</keyword>
<dbReference type="InterPro" id="IPR002048">
    <property type="entry name" value="EF_hand_dom"/>
</dbReference>
<dbReference type="InterPro" id="IPR050599">
    <property type="entry name" value="VDCC_alpha-1_subunit"/>
</dbReference>
<feature type="compositionally biased region" description="Polar residues" evidence="22">
    <location>
        <begin position="1893"/>
        <end position="1904"/>
    </location>
</feature>
<keyword evidence="10" id="KW-0677">Repeat</keyword>
<reference evidence="25 26" key="1">
    <citation type="submission" date="2022-01" db="EMBL/GenBank/DDBJ databases">
        <title>A high-quality chromosome-level genome assembly of rohu carp, Labeo rohita.</title>
        <authorList>
            <person name="Arick M.A. II"/>
            <person name="Hsu C.-Y."/>
            <person name="Magbanua Z."/>
            <person name="Pechanova O."/>
            <person name="Grover C."/>
            <person name="Miller E."/>
            <person name="Thrash A."/>
            <person name="Ezzel L."/>
            <person name="Alam S."/>
            <person name="Benzie J."/>
            <person name="Hamilton M."/>
            <person name="Karsi A."/>
            <person name="Lawrence M.L."/>
            <person name="Peterson D.G."/>
        </authorList>
    </citation>
    <scope>NUCLEOTIDE SEQUENCE [LARGE SCALE GENOMIC DNA]</scope>
    <source>
        <strain evidence="26">BAU-BD-2019</strain>
        <tissue evidence="25">Blood</tissue>
    </source>
</reference>